<organism evidence="3 4">
    <name type="scientific">Selenomonas ruminantium</name>
    <dbReference type="NCBI Taxonomy" id="971"/>
    <lineage>
        <taxon>Bacteria</taxon>
        <taxon>Bacillati</taxon>
        <taxon>Bacillota</taxon>
        <taxon>Negativicutes</taxon>
        <taxon>Selenomonadales</taxon>
        <taxon>Selenomonadaceae</taxon>
        <taxon>Selenomonas</taxon>
    </lineage>
</organism>
<name>A0A1H0MZ12_SELRU</name>
<dbReference type="Pfam" id="PF01695">
    <property type="entry name" value="IstB_IS21"/>
    <property type="match status" value="1"/>
</dbReference>
<dbReference type="InterPro" id="IPR027417">
    <property type="entry name" value="P-loop_NTPase"/>
</dbReference>
<evidence type="ECO:0000259" key="2">
    <source>
        <dbReference type="SMART" id="SM00382"/>
    </source>
</evidence>
<evidence type="ECO:0000256" key="1">
    <source>
        <dbReference type="SAM" id="MobiDB-lite"/>
    </source>
</evidence>
<evidence type="ECO:0000313" key="3">
    <source>
        <dbReference type="EMBL" id="SDO85653.1"/>
    </source>
</evidence>
<dbReference type="EMBL" id="FNJQ01000002">
    <property type="protein sequence ID" value="SDO85653.1"/>
    <property type="molecule type" value="Genomic_DNA"/>
</dbReference>
<proteinExistence type="predicted"/>
<feature type="domain" description="AAA+ ATPase" evidence="2">
    <location>
        <begin position="157"/>
        <end position="285"/>
    </location>
</feature>
<accession>A0A1H0MZ12</accession>
<dbReference type="Proteomes" id="UP000182412">
    <property type="component" value="Unassembled WGS sequence"/>
</dbReference>
<feature type="compositionally biased region" description="Low complexity" evidence="1">
    <location>
        <begin position="24"/>
        <end position="33"/>
    </location>
</feature>
<dbReference type="SMART" id="SM00382">
    <property type="entry name" value="AAA"/>
    <property type="match status" value="1"/>
</dbReference>
<dbReference type="GO" id="GO:0006260">
    <property type="term" value="P:DNA replication"/>
    <property type="evidence" value="ECO:0007669"/>
    <property type="project" value="TreeGrafter"/>
</dbReference>
<dbReference type="SUPFAM" id="SSF52540">
    <property type="entry name" value="P-loop containing nucleoside triphosphate hydrolases"/>
    <property type="match status" value="1"/>
</dbReference>
<dbReference type="PANTHER" id="PTHR30050:SF4">
    <property type="entry name" value="ATP-BINDING PROTEIN RV3427C IN INSERTION SEQUENCE-RELATED"/>
    <property type="match status" value="1"/>
</dbReference>
<dbReference type="InterPro" id="IPR003593">
    <property type="entry name" value="AAA+_ATPase"/>
</dbReference>
<gene>
    <name evidence="3" type="ORF">SAMN05216366_102103</name>
</gene>
<dbReference type="CDD" id="cd00009">
    <property type="entry name" value="AAA"/>
    <property type="match status" value="1"/>
</dbReference>
<dbReference type="PANTHER" id="PTHR30050">
    <property type="entry name" value="CHROMOSOMAL REPLICATION INITIATOR PROTEIN DNAA"/>
    <property type="match status" value="1"/>
</dbReference>
<sequence>MNEDFKALVEKINANRAKAGMSPTASKSSMQTSKKSKTDLNRGKYSDLTEQEFEAHKDDIAAIEAAQEVCHGCRGAECRQGVTGMVPVIAPENGRFYTAMRMCKWEKLRRENKRKEKLFSRARVPFAYSRDNFSTYKVTADNQTAVEAAKWSLQEGNKRGLFLYGKTGTGKTKLAAVIANEKTGRGEQVLFSSVPDFLADIRASYGKNANAETMELARDIPCLILDDLGAEKLTDWVGEQLFCLLNHRYNEGLQTIITSNYEPETIMSRLVSIDKDGRLDDTHARRIMSRIFGMCEMVCVGGKDWRKGGMTL</sequence>
<evidence type="ECO:0000313" key="4">
    <source>
        <dbReference type="Proteomes" id="UP000182412"/>
    </source>
</evidence>
<reference evidence="3 4" key="1">
    <citation type="submission" date="2016-10" db="EMBL/GenBank/DDBJ databases">
        <authorList>
            <person name="de Groot N.N."/>
        </authorList>
    </citation>
    <scope>NUCLEOTIDE SEQUENCE [LARGE SCALE GENOMIC DNA]</scope>
    <source>
        <strain evidence="3 4">S137</strain>
    </source>
</reference>
<feature type="region of interest" description="Disordered" evidence="1">
    <location>
        <begin position="16"/>
        <end position="43"/>
    </location>
</feature>
<dbReference type="Gene3D" id="3.40.50.300">
    <property type="entry name" value="P-loop containing nucleotide triphosphate hydrolases"/>
    <property type="match status" value="1"/>
</dbReference>
<protein>
    <submittedName>
        <fullName evidence="3">Primosomal protein DnaI</fullName>
    </submittedName>
</protein>
<dbReference type="GO" id="GO:0005524">
    <property type="term" value="F:ATP binding"/>
    <property type="evidence" value="ECO:0007669"/>
    <property type="project" value="InterPro"/>
</dbReference>
<dbReference type="AlphaFoldDB" id="A0A1H0MZ12"/>
<dbReference type="InterPro" id="IPR002611">
    <property type="entry name" value="IstB_ATP-bd"/>
</dbReference>